<dbReference type="GO" id="GO:0005634">
    <property type="term" value="C:nucleus"/>
    <property type="evidence" value="ECO:0007669"/>
    <property type="project" value="TreeGrafter"/>
</dbReference>
<feature type="region of interest" description="Disordered" evidence="3">
    <location>
        <begin position="137"/>
        <end position="170"/>
    </location>
</feature>
<reference evidence="5" key="1">
    <citation type="journal article" date="2020" name="Stud. Mycol.">
        <title>101 Dothideomycetes genomes: a test case for predicting lifestyles and emergence of pathogens.</title>
        <authorList>
            <person name="Haridas S."/>
            <person name="Albert R."/>
            <person name="Binder M."/>
            <person name="Bloem J."/>
            <person name="Labutti K."/>
            <person name="Salamov A."/>
            <person name="Andreopoulos B."/>
            <person name="Baker S."/>
            <person name="Barry K."/>
            <person name="Bills G."/>
            <person name="Bluhm B."/>
            <person name="Cannon C."/>
            <person name="Castanera R."/>
            <person name="Culley D."/>
            <person name="Daum C."/>
            <person name="Ezra D."/>
            <person name="Gonzalez J."/>
            <person name="Henrissat B."/>
            <person name="Kuo A."/>
            <person name="Liang C."/>
            <person name="Lipzen A."/>
            <person name="Lutzoni F."/>
            <person name="Magnuson J."/>
            <person name="Mondo S."/>
            <person name="Nolan M."/>
            <person name="Ohm R."/>
            <person name="Pangilinan J."/>
            <person name="Park H.-J."/>
            <person name="Ramirez L."/>
            <person name="Alfaro M."/>
            <person name="Sun H."/>
            <person name="Tritt A."/>
            <person name="Yoshinaga Y."/>
            <person name="Zwiers L.-H."/>
            <person name="Turgeon B."/>
            <person name="Goodwin S."/>
            <person name="Spatafora J."/>
            <person name="Crous P."/>
            <person name="Grigoriev I."/>
        </authorList>
    </citation>
    <scope>NUCLEOTIDE SEQUENCE</scope>
    <source>
        <strain evidence="5">CBS 207.26</strain>
    </source>
</reference>
<organism evidence="5 6">
    <name type="scientific">Zopfia rhizophila CBS 207.26</name>
    <dbReference type="NCBI Taxonomy" id="1314779"/>
    <lineage>
        <taxon>Eukaryota</taxon>
        <taxon>Fungi</taxon>
        <taxon>Dikarya</taxon>
        <taxon>Ascomycota</taxon>
        <taxon>Pezizomycotina</taxon>
        <taxon>Dothideomycetes</taxon>
        <taxon>Dothideomycetes incertae sedis</taxon>
        <taxon>Zopfiaceae</taxon>
        <taxon>Zopfia</taxon>
    </lineage>
</organism>
<proteinExistence type="inferred from homology"/>
<evidence type="ECO:0000256" key="3">
    <source>
        <dbReference type="SAM" id="MobiDB-lite"/>
    </source>
</evidence>
<evidence type="ECO:0000313" key="5">
    <source>
        <dbReference type="EMBL" id="KAF2195888.1"/>
    </source>
</evidence>
<dbReference type="InterPro" id="IPR005645">
    <property type="entry name" value="FSH-like_dom"/>
</dbReference>
<evidence type="ECO:0000256" key="1">
    <source>
        <dbReference type="ARBA" id="ARBA00005863"/>
    </source>
</evidence>
<sequence length="235" mass="26142">MPLLLCLHGAGSNQQIFETQTAKLRACLGEDLKRRTGHAAHVCRRRPSVSGRRREEEITEIQDLVRAAVDAIEAGRIPNVKAREVNGIMAFSQGAIVGTMLLLQQHAGMLPWFPKLRFGIFICADYSDALMTCAEPPTEKRDGNDPPEVPRLSLPSVHLHGTIDPHGRKSRKLMDNHFRRSNCKVMWFNGSHQCPNAQGDCQKASDLISSLENLPHTSDEKEITTTNSGLDSRQE</sequence>
<dbReference type="InterPro" id="IPR050593">
    <property type="entry name" value="LovG"/>
</dbReference>
<protein>
    <recommendedName>
        <fullName evidence="4">Serine hydrolase domain-containing protein</fullName>
    </recommendedName>
</protein>
<evidence type="ECO:0000256" key="2">
    <source>
        <dbReference type="ARBA" id="ARBA00022801"/>
    </source>
</evidence>
<dbReference type="GO" id="GO:0044550">
    <property type="term" value="P:secondary metabolite biosynthetic process"/>
    <property type="evidence" value="ECO:0007669"/>
    <property type="project" value="TreeGrafter"/>
</dbReference>
<dbReference type="InterPro" id="IPR029058">
    <property type="entry name" value="AB_hydrolase_fold"/>
</dbReference>
<dbReference type="Gene3D" id="3.40.50.1820">
    <property type="entry name" value="alpha/beta hydrolase"/>
    <property type="match status" value="1"/>
</dbReference>
<dbReference type="SUPFAM" id="SSF53474">
    <property type="entry name" value="alpha/beta-Hydrolases"/>
    <property type="match status" value="1"/>
</dbReference>
<dbReference type="GO" id="GO:0005737">
    <property type="term" value="C:cytoplasm"/>
    <property type="evidence" value="ECO:0007669"/>
    <property type="project" value="TreeGrafter"/>
</dbReference>
<feature type="compositionally biased region" description="Basic and acidic residues" evidence="3">
    <location>
        <begin position="161"/>
        <end position="170"/>
    </location>
</feature>
<evidence type="ECO:0000313" key="6">
    <source>
        <dbReference type="Proteomes" id="UP000800200"/>
    </source>
</evidence>
<dbReference type="AlphaFoldDB" id="A0A6A6EYQ0"/>
<name>A0A6A6EYQ0_9PEZI</name>
<dbReference type="Pfam" id="PF03959">
    <property type="entry name" value="FSH1"/>
    <property type="match status" value="1"/>
</dbReference>
<feature type="region of interest" description="Disordered" evidence="3">
    <location>
        <begin position="212"/>
        <end position="235"/>
    </location>
</feature>
<accession>A0A6A6EYQ0</accession>
<comment type="similarity">
    <text evidence="1">Belongs to the LovG family.</text>
</comment>
<dbReference type="EMBL" id="ML994610">
    <property type="protein sequence ID" value="KAF2195888.1"/>
    <property type="molecule type" value="Genomic_DNA"/>
</dbReference>
<dbReference type="PANTHER" id="PTHR48070">
    <property type="entry name" value="ESTERASE OVCA2"/>
    <property type="match status" value="1"/>
</dbReference>
<gene>
    <name evidence="5" type="ORF">K469DRAFT_744319</name>
</gene>
<keyword evidence="2" id="KW-0378">Hydrolase</keyword>
<feature type="domain" description="Serine hydrolase" evidence="4">
    <location>
        <begin position="4"/>
        <end position="200"/>
    </location>
</feature>
<dbReference type="OrthoDB" id="414698at2759"/>
<evidence type="ECO:0000259" key="4">
    <source>
        <dbReference type="Pfam" id="PF03959"/>
    </source>
</evidence>
<dbReference type="Proteomes" id="UP000800200">
    <property type="component" value="Unassembled WGS sequence"/>
</dbReference>
<dbReference type="PANTHER" id="PTHR48070:SF3">
    <property type="entry name" value="ESTERASE DBAE-RELATED"/>
    <property type="match status" value="1"/>
</dbReference>
<feature type="compositionally biased region" description="Polar residues" evidence="3">
    <location>
        <begin position="224"/>
        <end position="235"/>
    </location>
</feature>
<dbReference type="GO" id="GO:0016787">
    <property type="term" value="F:hydrolase activity"/>
    <property type="evidence" value="ECO:0007669"/>
    <property type="project" value="UniProtKB-KW"/>
</dbReference>
<keyword evidence="6" id="KW-1185">Reference proteome</keyword>